<keyword evidence="7 17" id="KW-0812">Transmembrane</keyword>
<dbReference type="FunCoup" id="A0A3N4LGL7">
    <property type="interactions" value="3"/>
</dbReference>
<comment type="subcellular location">
    <subcellularLocation>
        <location evidence="3">Vacuole membrane</location>
        <topology evidence="3">Multi-pass membrane protein</topology>
    </subcellularLocation>
</comment>
<dbReference type="InterPro" id="IPR048024">
    <property type="entry name" value="Fxna-like_M28_dom"/>
</dbReference>
<dbReference type="OrthoDB" id="76293at2759"/>
<feature type="transmembrane region" description="Helical" evidence="17">
    <location>
        <begin position="465"/>
        <end position="489"/>
    </location>
</feature>
<evidence type="ECO:0000256" key="16">
    <source>
        <dbReference type="SAM" id="MobiDB-lite"/>
    </source>
</evidence>
<evidence type="ECO:0000256" key="12">
    <source>
        <dbReference type="ARBA" id="ARBA00023049"/>
    </source>
</evidence>
<dbReference type="CDD" id="cd03875">
    <property type="entry name" value="M28_Fxna_like"/>
    <property type="match status" value="1"/>
</dbReference>
<evidence type="ECO:0000256" key="3">
    <source>
        <dbReference type="ARBA" id="ARBA00004128"/>
    </source>
</evidence>
<comment type="similarity">
    <text evidence="4 15">Belongs to the peptidase M28 family.</text>
</comment>
<evidence type="ECO:0000256" key="6">
    <source>
        <dbReference type="ARBA" id="ARBA00022670"/>
    </source>
</evidence>
<dbReference type="SUPFAM" id="SSF53187">
    <property type="entry name" value="Zn-dependent exopeptidases"/>
    <property type="match status" value="1"/>
</dbReference>
<keyword evidence="14" id="KW-0325">Glycoprotein</keyword>
<reference evidence="21 22" key="1">
    <citation type="journal article" date="2018" name="Nat. Ecol. Evol.">
        <title>Pezizomycetes genomes reveal the molecular basis of ectomycorrhizal truffle lifestyle.</title>
        <authorList>
            <person name="Murat C."/>
            <person name="Payen T."/>
            <person name="Noel B."/>
            <person name="Kuo A."/>
            <person name="Morin E."/>
            <person name="Chen J."/>
            <person name="Kohler A."/>
            <person name="Krizsan K."/>
            <person name="Balestrini R."/>
            <person name="Da Silva C."/>
            <person name="Montanini B."/>
            <person name="Hainaut M."/>
            <person name="Levati E."/>
            <person name="Barry K.W."/>
            <person name="Belfiori B."/>
            <person name="Cichocki N."/>
            <person name="Clum A."/>
            <person name="Dockter R.B."/>
            <person name="Fauchery L."/>
            <person name="Guy J."/>
            <person name="Iotti M."/>
            <person name="Le Tacon F."/>
            <person name="Lindquist E.A."/>
            <person name="Lipzen A."/>
            <person name="Malagnac F."/>
            <person name="Mello A."/>
            <person name="Molinier V."/>
            <person name="Miyauchi S."/>
            <person name="Poulain J."/>
            <person name="Riccioni C."/>
            <person name="Rubini A."/>
            <person name="Sitrit Y."/>
            <person name="Splivallo R."/>
            <person name="Traeger S."/>
            <person name="Wang M."/>
            <person name="Zifcakova L."/>
            <person name="Wipf D."/>
            <person name="Zambonelli A."/>
            <person name="Paolocci F."/>
            <person name="Nowrousian M."/>
            <person name="Ottonello S."/>
            <person name="Baldrian P."/>
            <person name="Spatafora J.W."/>
            <person name="Henrissat B."/>
            <person name="Nagy L.G."/>
            <person name="Aury J.M."/>
            <person name="Wincker P."/>
            <person name="Grigoriev I.V."/>
            <person name="Bonfante P."/>
            <person name="Martin F.M."/>
        </authorList>
    </citation>
    <scope>NUCLEOTIDE SEQUENCE [LARGE SCALE GENOMIC DNA]</scope>
    <source>
        <strain evidence="21 22">ATCC MYA-4762</strain>
    </source>
</reference>
<evidence type="ECO:0000313" key="21">
    <source>
        <dbReference type="EMBL" id="RPB21876.1"/>
    </source>
</evidence>
<feature type="region of interest" description="Disordered" evidence="16">
    <location>
        <begin position="596"/>
        <end position="634"/>
    </location>
</feature>
<feature type="domain" description="Peptidase M28" evidence="18">
    <location>
        <begin position="168"/>
        <end position="349"/>
    </location>
</feature>
<keyword evidence="12" id="KW-0482">Metalloprotease</keyword>
<dbReference type="FunFam" id="3.40.630.10:FF:000057">
    <property type="entry name" value="Vacuolar membrane protease"/>
    <property type="match status" value="1"/>
</dbReference>
<dbReference type="PANTHER" id="PTHR12147">
    <property type="entry name" value="METALLOPEPTIDASE M28 FAMILY MEMBER"/>
    <property type="match status" value="1"/>
</dbReference>
<evidence type="ECO:0000256" key="8">
    <source>
        <dbReference type="ARBA" id="ARBA00022723"/>
    </source>
</evidence>
<dbReference type="InterPro" id="IPR053975">
    <property type="entry name" value="PFF1_C"/>
</dbReference>
<evidence type="ECO:0000256" key="10">
    <source>
        <dbReference type="ARBA" id="ARBA00022833"/>
    </source>
</evidence>
<evidence type="ECO:0000256" key="9">
    <source>
        <dbReference type="ARBA" id="ARBA00022801"/>
    </source>
</evidence>
<evidence type="ECO:0000256" key="5">
    <source>
        <dbReference type="ARBA" id="ARBA00022554"/>
    </source>
</evidence>
<feature type="domain" description="Vacuolar membrane protease C-terminal" evidence="19">
    <location>
        <begin position="781"/>
        <end position="982"/>
    </location>
</feature>
<proteinExistence type="inferred from homology"/>
<feature type="transmembrane region" description="Helical" evidence="17">
    <location>
        <begin position="12"/>
        <end position="34"/>
    </location>
</feature>
<keyword evidence="10 15" id="KW-0862">Zinc</keyword>
<comment type="function">
    <text evidence="2">May be involved in vacuolar sorting and osmoregulation.</text>
</comment>
<dbReference type="InterPro" id="IPR007484">
    <property type="entry name" value="Peptidase_M28"/>
</dbReference>
<dbReference type="GO" id="GO:0008235">
    <property type="term" value="F:metalloexopeptidase activity"/>
    <property type="evidence" value="ECO:0007669"/>
    <property type="project" value="InterPro"/>
</dbReference>
<dbReference type="EMBL" id="ML121556">
    <property type="protein sequence ID" value="RPB21876.1"/>
    <property type="molecule type" value="Genomic_DNA"/>
</dbReference>
<evidence type="ECO:0000313" key="22">
    <source>
        <dbReference type="Proteomes" id="UP000267821"/>
    </source>
</evidence>
<evidence type="ECO:0000256" key="13">
    <source>
        <dbReference type="ARBA" id="ARBA00023136"/>
    </source>
</evidence>
<accession>A0A3N4LGL7</accession>
<keyword evidence="9 15" id="KW-0378">Hydrolase</keyword>
<dbReference type="GO" id="GO:0005774">
    <property type="term" value="C:vacuolar membrane"/>
    <property type="evidence" value="ECO:0007669"/>
    <property type="project" value="UniProtKB-SubCell"/>
</dbReference>
<evidence type="ECO:0000256" key="17">
    <source>
        <dbReference type="SAM" id="Phobius"/>
    </source>
</evidence>
<dbReference type="InterPro" id="IPR045175">
    <property type="entry name" value="M28_fam"/>
</dbReference>
<keyword evidence="6 15" id="KW-0645">Protease</keyword>
<feature type="transmembrane region" description="Helical" evidence="17">
    <location>
        <begin position="728"/>
        <end position="747"/>
    </location>
</feature>
<dbReference type="Proteomes" id="UP000267821">
    <property type="component" value="Unassembled WGS sequence"/>
</dbReference>
<evidence type="ECO:0000259" key="19">
    <source>
        <dbReference type="Pfam" id="PF22250"/>
    </source>
</evidence>
<dbReference type="GO" id="GO:0006508">
    <property type="term" value="P:proteolysis"/>
    <property type="evidence" value="ECO:0007669"/>
    <property type="project" value="UniProtKB-KW"/>
</dbReference>
<feature type="transmembrane region" description="Helical" evidence="17">
    <location>
        <begin position="501"/>
        <end position="520"/>
    </location>
</feature>
<organism evidence="21 22">
    <name type="scientific">Terfezia boudieri ATCC MYA-4762</name>
    <dbReference type="NCBI Taxonomy" id="1051890"/>
    <lineage>
        <taxon>Eukaryota</taxon>
        <taxon>Fungi</taxon>
        <taxon>Dikarya</taxon>
        <taxon>Ascomycota</taxon>
        <taxon>Pezizomycotina</taxon>
        <taxon>Pezizomycetes</taxon>
        <taxon>Pezizales</taxon>
        <taxon>Pezizaceae</taxon>
        <taxon>Terfezia</taxon>
    </lineage>
</organism>
<evidence type="ECO:0000256" key="2">
    <source>
        <dbReference type="ARBA" id="ARBA00003273"/>
    </source>
</evidence>
<keyword evidence="13 17" id="KW-0472">Membrane</keyword>
<dbReference type="Pfam" id="PF22250">
    <property type="entry name" value="PFF1_C"/>
    <property type="match status" value="1"/>
</dbReference>
<keyword evidence="8 15" id="KW-0479">Metal-binding</keyword>
<protein>
    <recommendedName>
        <fullName evidence="15">Peptide hydrolase</fullName>
        <ecNumber evidence="15">3.4.-.-</ecNumber>
    </recommendedName>
</protein>
<sequence>MRSQLFPFTPIPTTLLALTTYIIITSVLLVIHFVPPQNFPSQSRQDDMRISVVDAWHDLQHITGDWGYHPYNSYANDRVKEYLITRIHDILRNNKIGVEARNGEWEEDDIKVQIVDDIASNITFAAESKGVTVYYEGTNLMVIVKGTRSSPVLIADDKEREEEKERLGAVLVNAHYDSVSTGYGATDDGTAVVTLLQLISYFTNPNTLAEKRPRRDIIFLFNNGEEDYLNGARAFAVSPWGKMPKIFYNLEGAGAGGRATLFRSTDTEVTEFYRKNVRRPFGSSVSADGFKKGLVKSQTDYKVFTEDMGLRGLDVAFWRPRSRYHTEDDDVKHTSRESVWHMLSGAIEVVEGMARDTKRSFEEPFEVGGTDSVWFDMFGRAFVLLRLHILFAISVTIATITPLVLLFTVYLLHSKNKLYMFSNSTLHGKCVHGWKGFFAYPIAFTLATCAVIGTAYLFVKVNPMIIYGSLYVVWACFLSEWFLVAWVVCKIGQWWRGSALTRGYTFGWMWLGWWGLLIYMCYLEDKKGISSGYFVLFNYAGVFIAFWISLLEQFALPPKDADNHAAANCQPLSPSHENPNNYIDGGRVFSYNPNSNLLDPDEPRSPPTEHSPLLSSSRRGSANSSVGTRGRRPWRPSFRRYVDADDGASSHLTEPDSDASEGDQAILRKGVYKYEQRWSRELPIGWGTWVVQWLVSVPVQIILVGQIGLFLGEALGMTGADGSDILTVYLGIATFSILYLLPLAPYLHRITHHLAYACIVLFPVTLFYNLSAFPFTDEARLKIYFQQDYSLSNGTNIVSLVGVEEYIKMIIENELPSAKGKEVICKKDWLRLGLSRCSWEGLPPNVARGEREEWVEVTTVRAVAKRQAIFEIKGRETRACKMLFDKPVVGLKVDGDRSPIYPGGTTELRLWSRDWDRGWRVEVSWEEANTTSTSMEEDKLGGKVVCLWADVNEKGTVPAWDEVFAFVPKWAVGSKLSDGLVEGWVGFEV</sequence>
<gene>
    <name evidence="21" type="ORF">L211DRAFT_858225</name>
</gene>
<comment type="cofactor">
    <cofactor evidence="1">
        <name>Zn(2+)</name>
        <dbReference type="ChEBI" id="CHEBI:29105"/>
    </cofactor>
</comment>
<name>A0A3N4LGL7_9PEZI</name>
<feature type="transmembrane region" description="Helical" evidence="17">
    <location>
        <begin position="437"/>
        <end position="459"/>
    </location>
</feature>
<feature type="transmembrane region" description="Helical" evidence="17">
    <location>
        <begin position="387"/>
        <end position="412"/>
    </location>
</feature>
<feature type="transmembrane region" description="Helical" evidence="17">
    <location>
        <begin position="532"/>
        <end position="551"/>
    </location>
</feature>
<dbReference type="EC" id="3.4.-.-" evidence="15"/>
<evidence type="ECO:0000256" key="7">
    <source>
        <dbReference type="ARBA" id="ARBA00022692"/>
    </source>
</evidence>
<feature type="transmembrane region" description="Helical" evidence="17">
    <location>
        <begin position="754"/>
        <end position="775"/>
    </location>
</feature>
<dbReference type="PANTHER" id="PTHR12147:SF58">
    <property type="entry name" value="VACUOLAR MEMBRANE PROTEASE"/>
    <property type="match status" value="1"/>
</dbReference>
<keyword evidence="11 17" id="KW-1133">Transmembrane helix</keyword>
<evidence type="ECO:0000256" key="1">
    <source>
        <dbReference type="ARBA" id="ARBA00001947"/>
    </source>
</evidence>
<dbReference type="Pfam" id="PF04389">
    <property type="entry name" value="Peptidase_M28"/>
    <property type="match status" value="1"/>
</dbReference>
<dbReference type="STRING" id="1051890.A0A3N4LGL7"/>
<feature type="domain" description="Vacuolar membrane protease transmembrane" evidence="20">
    <location>
        <begin position="440"/>
        <end position="753"/>
    </location>
</feature>
<dbReference type="AlphaFoldDB" id="A0A3N4LGL7"/>
<evidence type="ECO:0000259" key="18">
    <source>
        <dbReference type="Pfam" id="PF04389"/>
    </source>
</evidence>
<dbReference type="GO" id="GO:0046872">
    <property type="term" value="F:metal ion binding"/>
    <property type="evidence" value="ECO:0007669"/>
    <property type="project" value="UniProtKB-KW"/>
</dbReference>
<feature type="compositionally biased region" description="Low complexity" evidence="16">
    <location>
        <begin position="615"/>
        <end position="625"/>
    </location>
</feature>
<dbReference type="InParanoid" id="A0A3N4LGL7"/>
<evidence type="ECO:0000256" key="15">
    <source>
        <dbReference type="RuleBase" id="RU361240"/>
    </source>
</evidence>
<dbReference type="InterPro" id="IPR053976">
    <property type="entry name" value="PFF1_TM"/>
</dbReference>
<dbReference type="Pfam" id="PF22251">
    <property type="entry name" value="PFF1_TM"/>
    <property type="match status" value="1"/>
</dbReference>
<evidence type="ECO:0000256" key="4">
    <source>
        <dbReference type="ARBA" id="ARBA00010918"/>
    </source>
</evidence>
<evidence type="ECO:0000256" key="11">
    <source>
        <dbReference type="ARBA" id="ARBA00022989"/>
    </source>
</evidence>
<evidence type="ECO:0000259" key="20">
    <source>
        <dbReference type="Pfam" id="PF22251"/>
    </source>
</evidence>
<keyword evidence="22" id="KW-1185">Reference proteome</keyword>
<dbReference type="Gene3D" id="3.40.630.10">
    <property type="entry name" value="Zn peptidases"/>
    <property type="match status" value="1"/>
</dbReference>
<evidence type="ECO:0000256" key="14">
    <source>
        <dbReference type="ARBA" id="ARBA00023180"/>
    </source>
</evidence>
<keyword evidence="5" id="KW-0926">Vacuole</keyword>